<organism evidence="2">
    <name type="scientific">uncultured Thermomicrobiales bacterium</name>
    <dbReference type="NCBI Taxonomy" id="1645740"/>
    <lineage>
        <taxon>Bacteria</taxon>
        <taxon>Pseudomonadati</taxon>
        <taxon>Thermomicrobiota</taxon>
        <taxon>Thermomicrobia</taxon>
        <taxon>Thermomicrobiales</taxon>
        <taxon>environmental samples</taxon>
    </lineage>
</organism>
<proteinExistence type="predicted"/>
<evidence type="ECO:0000256" key="1">
    <source>
        <dbReference type="SAM" id="MobiDB-lite"/>
    </source>
</evidence>
<dbReference type="EMBL" id="CADCWM010000559">
    <property type="protein sequence ID" value="CAA9568827.1"/>
    <property type="molecule type" value="Genomic_DNA"/>
</dbReference>
<evidence type="ECO:0000313" key="2">
    <source>
        <dbReference type="EMBL" id="CAA9568827.1"/>
    </source>
</evidence>
<name>A0A6J4V764_9BACT</name>
<dbReference type="AlphaFoldDB" id="A0A6J4V764"/>
<feature type="region of interest" description="Disordered" evidence="1">
    <location>
        <begin position="1"/>
        <end position="70"/>
    </location>
</feature>
<protein>
    <submittedName>
        <fullName evidence="2">Uncharacterized protein</fullName>
    </submittedName>
</protein>
<feature type="non-terminal residue" evidence="2">
    <location>
        <position position="1"/>
    </location>
</feature>
<sequence length="70" mass="7485">VIQEGAVYEGELRMSNIDDEPEPENDTPPGDAATTIVGQPLSAYRMANRRGADEARREAAPVTGEPEGES</sequence>
<accession>A0A6J4V764</accession>
<feature type="compositionally biased region" description="Basic and acidic residues" evidence="1">
    <location>
        <begin position="50"/>
        <end position="59"/>
    </location>
</feature>
<gene>
    <name evidence="2" type="ORF">AVDCRST_MAG88-2146</name>
</gene>
<reference evidence="2" key="1">
    <citation type="submission" date="2020-02" db="EMBL/GenBank/DDBJ databases">
        <authorList>
            <person name="Meier V. D."/>
        </authorList>
    </citation>
    <scope>NUCLEOTIDE SEQUENCE</scope>
    <source>
        <strain evidence="2">AVDCRST_MAG88</strain>
    </source>
</reference>